<accession>A0ABN9YD01</accession>
<sequence length="89" mass="9614">EVRLGNEGIKARPQPWGEGLTAGAADPENDEDTTTKTTTTRDHDDDLGGTLPGHLLVSLGRRVILQMELSRGWPACPAVTCGLCDWMIQ</sequence>
<proteinExistence type="predicted"/>
<name>A0ABN9YD01_9DINO</name>
<reference evidence="2" key="1">
    <citation type="submission" date="2023-10" db="EMBL/GenBank/DDBJ databases">
        <authorList>
            <person name="Chen Y."/>
            <person name="Shah S."/>
            <person name="Dougan E. K."/>
            <person name="Thang M."/>
            <person name="Chan C."/>
        </authorList>
    </citation>
    <scope>NUCLEOTIDE SEQUENCE [LARGE SCALE GENOMIC DNA]</scope>
</reference>
<evidence type="ECO:0000313" key="3">
    <source>
        <dbReference type="Proteomes" id="UP001189429"/>
    </source>
</evidence>
<evidence type="ECO:0000313" key="2">
    <source>
        <dbReference type="EMBL" id="CAK0910661.1"/>
    </source>
</evidence>
<feature type="region of interest" description="Disordered" evidence="1">
    <location>
        <begin position="1"/>
        <end position="49"/>
    </location>
</feature>
<gene>
    <name evidence="2" type="ORF">PCOR1329_LOCUS84783</name>
</gene>
<evidence type="ECO:0000256" key="1">
    <source>
        <dbReference type="SAM" id="MobiDB-lite"/>
    </source>
</evidence>
<dbReference type="EMBL" id="CAUYUJ010022438">
    <property type="protein sequence ID" value="CAK0910661.1"/>
    <property type="molecule type" value="Genomic_DNA"/>
</dbReference>
<keyword evidence="3" id="KW-1185">Reference proteome</keyword>
<dbReference type="Proteomes" id="UP001189429">
    <property type="component" value="Unassembled WGS sequence"/>
</dbReference>
<organism evidence="2 3">
    <name type="scientific">Prorocentrum cordatum</name>
    <dbReference type="NCBI Taxonomy" id="2364126"/>
    <lineage>
        <taxon>Eukaryota</taxon>
        <taxon>Sar</taxon>
        <taxon>Alveolata</taxon>
        <taxon>Dinophyceae</taxon>
        <taxon>Prorocentrales</taxon>
        <taxon>Prorocentraceae</taxon>
        <taxon>Prorocentrum</taxon>
    </lineage>
</organism>
<comment type="caution">
    <text evidence="2">The sequence shown here is derived from an EMBL/GenBank/DDBJ whole genome shotgun (WGS) entry which is preliminary data.</text>
</comment>
<feature type="non-terminal residue" evidence="2">
    <location>
        <position position="1"/>
    </location>
</feature>
<protein>
    <submittedName>
        <fullName evidence="2">Uncharacterized protein</fullName>
    </submittedName>
</protein>